<dbReference type="InterPro" id="IPR011990">
    <property type="entry name" value="TPR-like_helical_dom_sf"/>
</dbReference>
<evidence type="ECO:0000256" key="3">
    <source>
        <dbReference type="SAM" id="SignalP"/>
    </source>
</evidence>
<dbReference type="InterPro" id="IPR019734">
    <property type="entry name" value="TPR_rpt"/>
</dbReference>
<keyword evidence="1 3" id="KW-0732">Signal</keyword>
<feature type="domain" description="Outer membrane lipoprotein BamD-like" evidence="4">
    <location>
        <begin position="153"/>
        <end position="307"/>
    </location>
</feature>
<dbReference type="RefSeq" id="WP_184676268.1">
    <property type="nucleotide sequence ID" value="NZ_JACHGY010000001.1"/>
</dbReference>
<feature type="chain" id="PRO_5031062323" evidence="3">
    <location>
        <begin position="19"/>
        <end position="322"/>
    </location>
</feature>
<protein>
    <submittedName>
        <fullName evidence="5">Outer membrane protein assembly factor BamD (BamD/ComL family)</fullName>
    </submittedName>
</protein>
<dbReference type="PROSITE" id="PS50005">
    <property type="entry name" value="TPR"/>
    <property type="match status" value="1"/>
</dbReference>
<evidence type="ECO:0000256" key="2">
    <source>
        <dbReference type="PROSITE-ProRule" id="PRU00339"/>
    </source>
</evidence>
<feature type="repeat" description="TPR" evidence="2">
    <location>
        <begin position="79"/>
        <end position="112"/>
    </location>
</feature>
<dbReference type="InterPro" id="IPR039565">
    <property type="entry name" value="BamD-like"/>
</dbReference>
<dbReference type="Pfam" id="PF13525">
    <property type="entry name" value="YfiO"/>
    <property type="match status" value="1"/>
</dbReference>
<evidence type="ECO:0000313" key="6">
    <source>
        <dbReference type="Proteomes" id="UP000541810"/>
    </source>
</evidence>
<evidence type="ECO:0000256" key="1">
    <source>
        <dbReference type="ARBA" id="ARBA00022729"/>
    </source>
</evidence>
<evidence type="ECO:0000313" key="5">
    <source>
        <dbReference type="EMBL" id="MBB6428803.1"/>
    </source>
</evidence>
<dbReference type="AlphaFoldDB" id="A0A7X0H491"/>
<accession>A0A7X0H491</accession>
<sequence length="322" mass="35932">MFRLVVFSALLSLTAVQALGQTSYELTDGGFAEVAVPEPGTPAAELAAARKLIAQDEPKKALKALEAWIEDYPNDPLAVEAYLLRGDAKAANGDFYKALFDYEEVITYYPASEQFWTAIEREYEIGVLFTTGFKRKLWGVRWLPADGEGAELLIRVQERAPGSPIGEQASIALADHYFNSSQMILATEAYDLFLINYPESELRQWALLRLIQASLARFKGPEFDGTGLIDAGERLRQYRDEYPAAAERVGVDALLVRIRESLARRDYASANWYDRTGENVSAALLYRRLIQEYSDTTAARDAVARLEAMGEPPVLPEDEGDE</sequence>
<organism evidence="5 6">
    <name type="scientific">Algisphaera agarilytica</name>
    <dbReference type="NCBI Taxonomy" id="1385975"/>
    <lineage>
        <taxon>Bacteria</taxon>
        <taxon>Pseudomonadati</taxon>
        <taxon>Planctomycetota</taxon>
        <taxon>Phycisphaerae</taxon>
        <taxon>Phycisphaerales</taxon>
        <taxon>Phycisphaeraceae</taxon>
        <taxon>Algisphaera</taxon>
    </lineage>
</organism>
<name>A0A7X0H491_9BACT</name>
<dbReference type="SUPFAM" id="SSF48452">
    <property type="entry name" value="TPR-like"/>
    <property type="match status" value="1"/>
</dbReference>
<dbReference type="Proteomes" id="UP000541810">
    <property type="component" value="Unassembled WGS sequence"/>
</dbReference>
<dbReference type="Gene3D" id="1.25.40.10">
    <property type="entry name" value="Tetratricopeptide repeat domain"/>
    <property type="match status" value="2"/>
</dbReference>
<gene>
    <name evidence="5" type="ORF">HNQ40_000609</name>
</gene>
<comment type="caution">
    <text evidence="5">The sequence shown here is derived from an EMBL/GenBank/DDBJ whole genome shotgun (WGS) entry which is preliminary data.</text>
</comment>
<keyword evidence="6" id="KW-1185">Reference proteome</keyword>
<proteinExistence type="predicted"/>
<feature type="signal peptide" evidence="3">
    <location>
        <begin position="1"/>
        <end position="18"/>
    </location>
</feature>
<keyword evidence="2" id="KW-0802">TPR repeat</keyword>
<reference evidence="5 6" key="1">
    <citation type="submission" date="2020-08" db="EMBL/GenBank/DDBJ databases">
        <title>Genomic Encyclopedia of Type Strains, Phase IV (KMG-IV): sequencing the most valuable type-strain genomes for metagenomic binning, comparative biology and taxonomic classification.</title>
        <authorList>
            <person name="Goeker M."/>
        </authorList>
    </citation>
    <scope>NUCLEOTIDE SEQUENCE [LARGE SCALE GENOMIC DNA]</scope>
    <source>
        <strain evidence="5 6">DSM 103725</strain>
    </source>
</reference>
<dbReference type="EMBL" id="JACHGY010000001">
    <property type="protein sequence ID" value="MBB6428803.1"/>
    <property type="molecule type" value="Genomic_DNA"/>
</dbReference>
<dbReference type="Pfam" id="PF13174">
    <property type="entry name" value="TPR_6"/>
    <property type="match status" value="1"/>
</dbReference>
<evidence type="ECO:0000259" key="4">
    <source>
        <dbReference type="Pfam" id="PF13525"/>
    </source>
</evidence>